<dbReference type="Proteomes" id="UP000318126">
    <property type="component" value="Unassembled WGS sequence"/>
</dbReference>
<proteinExistence type="predicted"/>
<dbReference type="OrthoDB" id="9767470at2"/>
<evidence type="ECO:0000313" key="2">
    <source>
        <dbReference type="EMBL" id="TRY12741.1"/>
    </source>
</evidence>
<evidence type="ECO:0000256" key="1">
    <source>
        <dbReference type="SAM" id="Phobius"/>
    </source>
</evidence>
<dbReference type="AlphaFoldDB" id="A0A553JJV1"/>
<keyword evidence="1" id="KW-0812">Transmembrane</keyword>
<feature type="transmembrane region" description="Helical" evidence="1">
    <location>
        <begin position="369"/>
        <end position="391"/>
    </location>
</feature>
<sequence>MNEPPVLVDQRSIPVSSLRQALSLELHNRPSPKVSNPTSVSHVAIRVNLEDRQKEYQHLSSLCHRYGVNPPCIEASCFFEDFGGFELRWEKHLEFSTYSFIRKGQGQQLFDGYSIERVPQQWFDDLVGELICAINLVFTCDALSEQNIYQGFEGQQVIGSLVADGRARVYSSFRLHSDGFSRAIIHSEQLNSYQAGRLIQRTLEIETYQMLALLSLPIARELSPKVSEMEHELVLVNKKMAHLSLHDDSEMLDKLSNLAGQTEQLIADISYRFSATNAYYDLVCSRLAQLNEQDLVGLERINEFVTRRLTPGIRTCQALSQRLDDLTHRIARASSLLRTRVDLSIEQQNQQLLHAINQRGKVQLRLQQMVEGVSVTAMAYYLMGLLEYILNAFNAYGFQFNKLILKGIAVPFFLFFAWWLLRFAMGYIKKEPEQS</sequence>
<comment type="caution">
    <text evidence="2">The sequence shown here is derived from an EMBL/GenBank/DDBJ whole genome shotgun (WGS) entry which is preliminary data.</text>
</comment>
<reference evidence="3" key="1">
    <citation type="submission" date="2019-07" db="EMBL/GenBank/DDBJ databases">
        <title>Shewanella sp. YLB-08 draft genomic sequence.</title>
        <authorList>
            <person name="Yu L."/>
        </authorList>
    </citation>
    <scope>NUCLEOTIDE SEQUENCE [LARGE SCALE GENOMIC DNA]</scope>
    <source>
        <strain evidence="3">JCM 20706</strain>
    </source>
</reference>
<dbReference type="InterPro" id="IPR021830">
    <property type="entry name" value="DUF3422"/>
</dbReference>
<keyword evidence="1" id="KW-0472">Membrane</keyword>
<gene>
    <name evidence="2" type="ORF">FN961_19215</name>
</gene>
<keyword evidence="3" id="KW-1185">Reference proteome</keyword>
<accession>A0A553JJV1</accession>
<name>A0A553JJV1_SHEHA</name>
<feature type="transmembrane region" description="Helical" evidence="1">
    <location>
        <begin position="403"/>
        <end position="421"/>
    </location>
</feature>
<protein>
    <submittedName>
        <fullName evidence="2">DUF3422 domain-containing protein</fullName>
    </submittedName>
</protein>
<organism evidence="2 3">
    <name type="scientific">Shewanella hanedai</name>
    <name type="common">Alteromonas hanedai</name>
    <dbReference type="NCBI Taxonomy" id="25"/>
    <lineage>
        <taxon>Bacteria</taxon>
        <taxon>Pseudomonadati</taxon>
        <taxon>Pseudomonadota</taxon>
        <taxon>Gammaproteobacteria</taxon>
        <taxon>Alteromonadales</taxon>
        <taxon>Shewanellaceae</taxon>
        <taxon>Shewanella</taxon>
    </lineage>
</organism>
<evidence type="ECO:0000313" key="3">
    <source>
        <dbReference type="Proteomes" id="UP000318126"/>
    </source>
</evidence>
<dbReference type="EMBL" id="VKGK01000028">
    <property type="protein sequence ID" value="TRY12741.1"/>
    <property type="molecule type" value="Genomic_DNA"/>
</dbReference>
<keyword evidence="1" id="KW-1133">Transmembrane helix</keyword>
<dbReference type="Pfam" id="PF11902">
    <property type="entry name" value="DUF3422"/>
    <property type="match status" value="1"/>
</dbReference>